<keyword evidence="2" id="KW-0694">RNA-binding</keyword>
<dbReference type="InterPro" id="IPR045546">
    <property type="entry name" value="Exportin-T_C"/>
</dbReference>
<evidence type="ECO:0000256" key="2">
    <source>
        <dbReference type="RuleBase" id="RU366037"/>
    </source>
</evidence>
<evidence type="ECO:0000313" key="6">
    <source>
        <dbReference type="Proteomes" id="UP000693970"/>
    </source>
</evidence>
<dbReference type="InterPro" id="IPR013598">
    <property type="entry name" value="Exportin-1/Importin-b-like"/>
</dbReference>
<keyword evidence="2" id="KW-0539">Nucleus</keyword>
<name>A0A9K3LW50_9STRA</name>
<comment type="subcellular location">
    <subcellularLocation>
        <location evidence="2">Nucleus</location>
    </subcellularLocation>
    <subcellularLocation>
        <location evidence="2">Cytoplasm</location>
    </subcellularLocation>
    <text evidence="2">Shuttles between the nucleus and the cytoplasm.</text>
</comment>
<reference evidence="5" key="1">
    <citation type="journal article" date="2021" name="Sci. Rep.">
        <title>Diploid genomic architecture of Nitzschia inconspicua, an elite biomass production diatom.</title>
        <authorList>
            <person name="Oliver A."/>
            <person name="Podell S."/>
            <person name="Pinowska A."/>
            <person name="Traller J.C."/>
            <person name="Smith S.R."/>
            <person name="McClure R."/>
            <person name="Beliaev A."/>
            <person name="Bohutskyi P."/>
            <person name="Hill E.A."/>
            <person name="Rabines A."/>
            <person name="Zheng H."/>
            <person name="Allen L.Z."/>
            <person name="Kuo A."/>
            <person name="Grigoriev I.V."/>
            <person name="Allen A.E."/>
            <person name="Hazlebeck D."/>
            <person name="Allen E.E."/>
        </authorList>
    </citation>
    <scope>NUCLEOTIDE SEQUENCE</scope>
    <source>
        <strain evidence="5">Hildebrandi</strain>
    </source>
</reference>
<dbReference type="Proteomes" id="UP000693970">
    <property type="component" value="Unassembled WGS sequence"/>
</dbReference>
<organism evidence="5 6">
    <name type="scientific">Nitzschia inconspicua</name>
    <dbReference type="NCBI Taxonomy" id="303405"/>
    <lineage>
        <taxon>Eukaryota</taxon>
        <taxon>Sar</taxon>
        <taxon>Stramenopiles</taxon>
        <taxon>Ochrophyta</taxon>
        <taxon>Bacillariophyta</taxon>
        <taxon>Bacillariophyceae</taxon>
        <taxon>Bacillariophycidae</taxon>
        <taxon>Bacillariales</taxon>
        <taxon>Bacillariaceae</taxon>
        <taxon>Nitzschia</taxon>
    </lineage>
</organism>
<dbReference type="OrthoDB" id="26399at2759"/>
<dbReference type="EMBL" id="JAGRRH010000006">
    <property type="protein sequence ID" value="KAG7369187.1"/>
    <property type="molecule type" value="Genomic_DNA"/>
</dbReference>
<evidence type="ECO:0000259" key="4">
    <source>
        <dbReference type="Pfam" id="PF19282"/>
    </source>
</evidence>
<accession>A0A9K3LW50</accession>
<dbReference type="GO" id="GO:0000049">
    <property type="term" value="F:tRNA binding"/>
    <property type="evidence" value="ECO:0007669"/>
    <property type="project" value="UniProtKB-UniRule"/>
</dbReference>
<dbReference type="Pfam" id="PF19282">
    <property type="entry name" value="Exportin-T"/>
    <property type="match status" value="1"/>
</dbReference>
<dbReference type="GO" id="GO:0005737">
    <property type="term" value="C:cytoplasm"/>
    <property type="evidence" value="ECO:0007669"/>
    <property type="project" value="UniProtKB-SubCell"/>
</dbReference>
<reference evidence="5" key="2">
    <citation type="submission" date="2021-04" db="EMBL/GenBank/DDBJ databases">
        <authorList>
            <person name="Podell S."/>
        </authorList>
    </citation>
    <scope>NUCLEOTIDE SEQUENCE</scope>
    <source>
        <strain evidence="5">Hildebrandi</strain>
    </source>
</reference>
<dbReference type="Pfam" id="PF08389">
    <property type="entry name" value="Xpo1"/>
    <property type="match status" value="1"/>
</dbReference>
<keyword evidence="2" id="KW-0820">tRNA-binding</keyword>
<comment type="function">
    <text evidence="2">tRNA nucleus export receptor which facilitates tRNA translocation across the nuclear pore complex.</text>
</comment>
<keyword evidence="6" id="KW-1185">Reference proteome</keyword>
<dbReference type="GO" id="GO:0071528">
    <property type="term" value="P:tRNA re-export from nucleus"/>
    <property type="evidence" value="ECO:0007669"/>
    <property type="project" value="UniProtKB-UniRule"/>
</dbReference>
<dbReference type="PANTHER" id="PTHR15952:SF11">
    <property type="entry name" value="EXPORTIN-T"/>
    <property type="match status" value="1"/>
</dbReference>
<feature type="domain" description="Exportin-T C-terminal" evidence="4">
    <location>
        <begin position="401"/>
        <end position="1013"/>
    </location>
</feature>
<evidence type="ECO:0000259" key="3">
    <source>
        <dbReference type="Pfam" id="PF08389"/>
    </source>
</evidence>
<keyword evidence="1 2" id="KW-0813">Transport</keyword>
<evidence type="ECO:0000313" key="5">
    <source>
        <dbReference type="EMBL" id="KAG7369187.1"/>
    </source>
</evidence>
<dbReference type="GO" id="GO:0031267">
    <property type="term" value="F:small GTPase binding"/>
    <property type="evidence" value="ECO:0007669"/>
    <property type="project" value="InterPro"/>
</dbReference>
<gene>
    <name evidence="5" type="ORF">IV203_031930</name>
</gene>
<evidence type="ECO:0000256" key="1">
    <source>
        <dbReference type="ARBA" id="ARBA00022448"/>
    </source>
</evidence>
<dbReference type="AlphaFoldDB" id="A0A9K3LW50"/>
<dbReference type="GO" id="GO:0016363">
    <property type="term" value="C:nuclear matrix"/>
    <property type="evidence" value="ECO:0007669"/>
    <property type="project" value="TreeGrafter"/>
</dbReference>
<dbReference type="PANTHER" id="PTHR15952">
    <property type="entry name" value="EXPORTIN-T/LOS1"/>
    <property type="match status" value="1"/>
</dbReference>
<dbReference type="GO" id="GO:0005643">
    <property type="term" value="C:nuclear pore"/>
    <property type="evidence" value="ECO:0007669"/>
    <property type="project" value="TreeGrafter"/>
</dbReference>
<comment type="caution">
    <text evidence="5">The sequence shown here is derived from an EMBL/GenBank/DDBJ whole genome shotgun (WGS) entry which is preliminary data.</text>
</comment>
<proteinExistence type="inferred from homology"/>
<comment type="similarity">
    <text evidence="2">Belongs to the exportin family.</text>
</comment>
<keyword evidence="2" id="KW-0963">Cytoplasm</keyword>
<feature type="domain" description="Exportin-1/Importin-beta-like" evidence="3">
    <location>
        <begin position="111"/>
        <end position="278"/>
    </location>
</feature>
<dbReference type="InterPro" id="IPR040017">
    <property type="entry name" value="XPOT"/>
</dbReference>
<protein>
    <recommendedName>
        <fullName evidence="2">Exportin-T</fullName>
    </recommendedName>
    <alternativeName>
        <fullName evidence="2">Exportin(tRNA)</fullName>
    </alternativeName>
    <alternativeName>
        <fullName evidence="2">tRNA exportin</fullName>
    </alternativeName>
</protein>
<sequence>MTNVSVTPQEVEQYVLVASDASNPQHQQQANALLHQWVTSNSDTAIADTILALLQSSNREVVLFYALTIYLRLDNATSQQRTVFRQEVLTQLLPGAEAASSKYYHHSSWGPTYLRTKVGVLMAHFIQLDFPHAWTSAFDDLTNPRLLQMAPDIFLRTLVALMGDFGKNETEANSRIKDFLRGYTNFQQPDQMMVASPQQTMSAQLIHIVLGLLKQSLNGTGGSLQNGERESHRQVAILSLAVLKGFMSWVDLMLLLDQAVLQMIFETLAKASEEDSELADAGVSAIQCMEELMSRGMEDDKKISLLQHTGMLEKIHALVDLNTVDASPIDVVMEVAKFINRTGLEVIPVLAHSQQQSHLKSEDIALRAQLLELFFKCFAFDDIDVSGAVIPLAGMLAADGVSHDLESLLPRLLSVTYSQMKYPVDFQYDFDDDDEAEEEMYRTELRKLNQKLVRANPDMCLQFLVQTLSNLPLPLSTAPVPDVEAAVSLIYQYCEGIRPPPGMKVVMKNEVFRNLLVGLHSSDISKHQHREVLIVYYETSVRYYPILKDRQDLLQLLLQAMTGPQGLQYGHQKVQSRCCYLLLRLIKSLGNTNSNNSSTVLRPYVETAISGIQMFLENRSSQLRSDDVLNLFETIGLLLGKTGLSPHEQQQYFTQVMTPHVHSIESILTNNQQAIKEDPDLFGERLANSIAAIAYLSKGFKRPSAEVQAVLLETSQIPLTVLEAVPGNGMVRSKTMVLVQRYIQCLEERILPTIPRLLFVLINNCTSEDILDVAQLMNQVCIKFRADAVAPLDASLLPFLQKCHYLSTKVVNDASHTDSQDDDTAPHLRTEQLSIQKLSYVVLQHIVVHHAAAMLLSPTNISSLEAILHTMSDGAIQVEDPVMKKSCLVFFRELMDQWIVINEGTYPEVRTAEPSNNIVMGLVNFFCDTLLPGMLQVFLSTTIPFMIDDANSFRCLAEFSGMLEILKKRLPETYNRDVVVSKFSFLAGVAPRVLDEFRSANTRKDFESVFKSLILHQQQTTR</sequence>